<protein>
    <submittedName>
        <fullName evidence="9">ExbD/TolR family protein</fullName>
    </submittedName>
</protein>
<name>A0ABW5D5Z0_9BACT</name>
<evidence type="ECO:0000313" key="10">
    <source>
        <dbReference type="Proteomes" id="UP001597375"/>
    </source>
</evidence>
<comment type="similarity">
    <text evidence="2 7">Belongs to the ExbD/TolR family.</text>
</comment>
<keyword evidence="10" id="KW-1185">Reference proteome</keyword>
<evidence type="ECO:0000256" key="7">
    <source>
        <dbReference type="RuleBase" id="RU003879"/>
    </source>
</evidence>
<dbReference type="Pfam" id="PF02472">
    <property type="entry name" value="ExbD"/>
    <property type="match status" value="1"/>
</dbReference>
<keyword evidence="7" id="KW-0813">Transport</keyword>
<accession>A0ABW5D5Z0</accession>
<dbReference type="InterPro" id="IPR003400">
    <property type="entry name" value="ExbD"/>
</dbReference>
<evidence type="ECO:0000256" key="8">
    <source>
        <dbReference type="SAM" id="Phobius"/>
    </source>
</evidence>
<sequence>MSSKLRKASSADEEEAKVDMSPMIDMVFLLLIFFIVNATAIVVQTDPEVLPPVAANSLKQEDGRGRIVINVREDGKYTAENFNVILADEADIFDLVKEEKEKIDSLGLVPKLHLRGDQDAVFKYSRTAIRAAAAAGVDQVIFAVYQTHKGLRK</sequence>
<evidence type="ECO:0000256" key="3">
    <source>
        <dbReference type="ARBA" id="ARBA00022475"/>
    </source>
</evidence>
<comment type="caution">
    <text evidence="9">The sequence shown here is derived from an EMBL/GenBank/DDBJ whole genome shotgun (WGS) entry which is preliminary data.</text>
</comment>
<dbReference type="EMBL" id="JBHUIT010000002">
    <property type="protein sequence ID" value="MFD2255359.1"/>
    <property type="molecule type" value="Genomic_DNA"/>
</dbReference>
<gene>
    <name evidence="9" type="ORF">ACFSSA_01605</name>
</gene>
<dbReference type="RefSeq" id="WP_386818018.1">
    <property type="nucleotide sequence ID" value="NZ_JBHUIT010000002.1"/>
</dbReference>
<keyword evidence="4 7" id="KW-0812">Transmembrane</keyword>
<reference evidence="10" key="1">
    <citation type="journal article" date="2019" name="Int. J. Syst. Evol. Microbiol.">
        <title>The Global Catalogue of Microorganisms (GCM) 10K type strain sequencing project: providing services to taxonomists for standard genome sequencing and annotation.</title>
        <authorList>
            <consortium name="The Broad Institute Genomics Platform"/>
            <consortium name="The Broad Institute Genome Sequencing Center for Infectious Disease"/>
            <person name="Wu L."/>
            <person name="Ma J."/>
        </authorList>
    </citation>
    <scope>NUCLEOTIDE SEQUENCE [LARGE SCALE GENOMIC DNA]</scope>
    <source>
        <strain evidence="10">CGMCC 4.7106</strain>
    </source>
</reference>
<evidence type="ECO:0000256" key="6">
    <source>
        <dbReference type="ARBA" id="ARBA00023136"/>
    </source>
</evidence>
<evidence type="ECO:0000256" key="1">
    <source>
        <dbReference type="ARBA" id="ARBA00004162"/>
    </source>
</evidence>
<dbReference type="Proteomes" id="UP001597375">
    <property type="component" value="Unassembled WGS sequence"/>
</dbReference>
<keyword evidence="7" id="KW-0653">Protein transport</keyword>
<evidence type="ECO:0000256" key="4">
    <source>
        <dbReference type="ARBA" id="ARBA00022692"/>
    </source>
</evidence>
<evidence type="ECO:0000313" key="9">
    <source>
        <dbReference type="EMBL" id="MFD2255359.1"/>
    </source>
</evidence>
<keyword evidence="3" id="KW-1003">Cell membrane</keyword>
<comment type="subcellular location">
    <subcellularLocation>
        <location evidence="1">Cell membrane</location>
        <topology evidence="1">Single-pass membrane protein</topology>
    </subcellularLocation>
    <subcellularLocation>
        <location evidence="7">Cell membrane</location>
        <topology evidence="7">Single-pass type II membrane protein</topology>
    </subcellularLocation>
</comment>
<evidence type="ECO:0000256" key="2">
    <source>
        <dbReference type="ARBA" id="ARBA00005811"/>
    </source>
</evidence>
<keyword evidence="5 8" id="KW-1133">Transmembrane helix</keyword>
<keyword evidence="6 8" id="KW-0472">Membrane</keyword>
<feature type="transmembrane region" description="Helical" evidence="8">
    <location>
        <begin position="26"/>
        <end position="43"/>
    </location>
</feature>
<organism evidence="9 10">
    <name type="scientific">Luteolibacter algae</name>
    <dbReference type="NCBI Taxonomy" id="454151"/>
    <lineage>
        <taxon>Bacteria</taxon>
        <taxon>Pseudomonadati</taxon>
        <taxon>Verrucomicrobiota</taxon>
        <taxon>Verrucomicrobiia</taxon>
        <taxon>Verrucomicrobiales</taxon>
        <taxon>Verrucomicrobiaceae</taxon>
        <taxon>Luteolibacter</taxon>
    </lineage>
</organism>
<evidence type="ECO:0000256" key="5">
    <source>
        <dbReference type="ARBA" id="ARBA00022989"/>
    </source>
</evidence>
<dbReference type="PANTHER" id="PTHR30558">
    <property type="entry name" value="EXBD MEMBRANE COMPONENT OF PMF-DRIVEN MACROMOLECULE IMPORT SYSTEM"/>
    <property type="match status" value="1"/>
</dbReference>
<proteinExistence type="inferred from homology"/>